<comment type="caution">
    <text evidence="3">The sequence shown here is derived from an EMBL/GenBank/DDBJ whole genome shotgun (WGS) entry which is preliminary data.</text>
</comment>
<keyword evidence="4" id="KW-1185">Reference proteome</keyword>
<evidence type="ECO:0000256" key="2">
    <source>
        <dbReference type="SAM" id="SignalP"/>
    </source>
</evidence>
<dbReference type="Proteomes" id="UP000315677">
    <property type="component" value="Unassembled WGS sequence"/>
</dbReference>
<reference evidence="3 4" key="1">
    <citation type="submission" date="2019-06" db="EMBL/GenBank/DDBJ databases">
        <title>Sequencing the genomes of 1000 actinobacteria strains.</title>
        <authorList>
            <person name="Klenk H.-P."/>
        </authorList>
    </citation>
    <scope>NUCLEOTIDE SEQUENCE [LARGE SCALE GENOMIC DNA]</scope>
    <source>
        <strain evidence="3 4">DSM 45301</strain>
    </source>
</reference>
<dbReference type="OrthoDB" id="3576891at2"/>
<accession>A0A543D120</accession>
<evidence type="ECO:0000313" key="4">
    <source>
        <dbReference type="Proteomes" id="UP000315677"/>
    </source>
</evidence>
<gene>
    <name evidence="3" type="ORF">FB558_7666</name>
</gene>
<dbReference type="AlphaFoldDB" id="A0A543D120"/>
<dbReference type="EMBL" id="VFPA01000006">
    <property type="protein sequence ID" value="TQM03019.1"/>
    <property type="molecule type" value="Genomic_DNA"/>
</dbReference>
<protein>
    <submittedName>
        <fullName evidence="3">Uncharacterized protein</fullName>
    </submittedName>
</protein>
<evidence type="ECO:0000256" key="1">
    <source>
        <dbReference type="SAM" id="MobiDB-lite"/>
    </source>
</evidence>
<feature type="signal peptide" evidence="2">
    <location>
        <begin position="1"/>
        <end position="25"/>
    </location>
</feature>
<proteinExistence type="predicted"/>
<name>A0A543D120_9PSEU</name>
<sequence>MGKRMITGLLLSGAALPLAAGTAAASDLEQAVSAGAATAADARASLLDAADGPEPEGTDGAGTEFPQFDPRFVEGPAGGLLDDPTG</sequence>
<organism evidence="3 4">
    <name type="scientific">Pseudonocardia kunmingensis</name>
    <dbReference type="NCBI Taxonomy" id="630975"/>
    <lineage>
        <taxon>Bacteria</taxon>
        <taxon>Bacillati</taxon>
        <taxon>Actinomycetota</taxon>
        <taxon>Actinomycetes</taxon>
        <taxon>Pseudonocardiales</taxon>
        <taxon>Pseudonocardiaceae</taxon>
        <taxon>Pseudonocardia</taxon>
    </lineage>
</organism>
<feature type="region of interest" description="Disordered" evidence="1">
    <location>
        <begin position="48"/>
        <end position="86"/>
    </location>
</feature>
<feature type="chain" id="PRO_5022023310" evidence="2">
    <location>
        <begin position="26"/>
        <end position="86"/>
    </location>
</feature>
<keyword evidence="2" id="KW-0732">Signal</keyword>
<evidence type="ECO:0000313" key="3">
    <source>
        <dbReference type="EMBL" id="TQM03019.1"/>
    </source>
</evidence>
<dbReference type="RefSeq" id="WP_142062731.1">
    <property type="nucleotide sequence ID" value="NZ_VFPA01000006.1"/>
</dbReference>